<sequence length="207" mass="23696">MTMTQLLRLPLSAVLLLTCALTATAHGGDHSQIVVAPDADWPTRHMAEEHHISGYDATTFFNLHDYDSTGVWTAPDIRRTYGLSDPSSQHISETKKQMVVQTVLDMFDIDKNGEISLSEFVAKDSMNIKLPDFGMGPGHHGDDEYEYEIHHWEKYHSGDDVKEEDLTHPEDIEHFKLHEQKEAAQEEWERLEKGIVEKNIPAKYRQN</sequence>
<dbReference type="InterPro" id="IPR018247">
    <property type="entry name" value="EF_Hand_1_Ca_BS"/>
</dbReference>
<evidence type="ECO:0000313" key="5">
    <source>
        <dbReference type="EMBL" id="KAF9694717.1"/>
    </source>
</evidence>
<reference evidence="5" key="2">
    <citation type="submission" date="2020-09" db="EMBL/GenBank/DDBJ databases">
        <title>Reference genome assembly for Australian Ascochyta lentis isolate Al4.</title>
        <authorList>
            <person name="Lee R.C."/>
            <person name="Farfan-Caceres L.M."/>
            <person name="Debler J.W."/>
            <person name="Williams A.H."/>
            <person name="Henares B.M."/>
        </authorList>
    </citation>
    <scope>NUCLEOTIDE SEQUENCE</scope>
    <source>
        <strain evidence="5">Al4</strain>
    </source>
</reference>
<dbReference type="Proteomes" id="UP000651452">
    <property type="component" value="Unassembled WGS sequence"/>
</dbReference>
<dbReference type="InterPro" id="IPR002048">
    <property type="entry name" value="EF_hand_dom"/>
</dbReference>
<dbReference type="PANTHER" id="PTHR19237">
    <property type="entry name" value="NUCLEOBINDIN"/>
    <property type="match status" value="1"/>
</dbReference>
<evidence type="ECO:0000259" key="4">
    <source>
        <dbReference type="PROSITE" id="PS50222"/>
    </source>
</evidence>
<proteinExistence type="predicted"/>
<reference evidence="5" key="1">
    <citation type="submission" date="2018-12" db="EMBL/GenBank/DDBJ databases">
        <authorList>
            <person name="Syme R.A."/>
            <person name="Farfan-Caceres L."/>
            <person name="Lichtenzveig J."/>
        </authorList>
    </citation>
    <scope>NUCLEOTIDE SEQUENCE</scope>
    <source>
        <strain evidence="5">Al4</strain>
    </source>
</reference>
<evidence type="ECO:0000256" key="2">
    <source>
        <dbReference type="ARBA" id="ARBA00022837"/>
    </source>
</evidence>
<accession>A0A8H7MIM2</accession>
<evidence type="ECO:0000313" key="6">
    <source>
        <dbReference type="Proteomes" id="UP000651452"/>
    </source>
</evidence>
<dbReference type="GO" id="GO:0005793">
    <property type="term" value="C:endoplasmic reticulum-Golgi intermediate compartment"/>
    <property type="evidence" value="ECO:0007669"/>
    <property type="project" value="TreeGrafter"/>
</dbReference>
<dbReference type="InterPro" id="IPR040250">
    <property type="entry name" value="Nucleobindin"/>
</dbReference>
<keyword evidence="1 3" id="KW-0732">Signal</keyword>
<dbReference type="GO" id="GO:0005509">
    <property type="term" value="F:calcium ion binding"/>
    <property type="evidence" value="ECO:0007669"/>
    <property type="project" value="InterPro"/>
</dbReference>
<protein>
    <recommendedName>
        <fullName evidence="4">EF-hand domain-containing protein</fullName>
    </recommendedName>
</protein>
<evidence type="ECO:0000256" key="3">
    <source>
        <dbReference type="SAM" id="SignalP"/>
    </source>
</evidence>
<keyword evidence="6" id="KW-1185">Reference proteome</keyword>
<feature type="chain" id="PRO_5034883293" description="EF-hand domain-containing protein" evidence="3">
    <location>
        <begin position="28"/>
        <end position="207"/>
    </location>
</feature>
<dbReference type="Gene3D" id="1.10.238.10">
    <property type="entry name" value="EF-hand"/>
    <property type="match status" value="1"/>
</dbReference>
<keyword evidence="2" id="KW-0106">Calcium</keyword>
<dbReference type="PROSITE" id="PS50222">
    <property type="entry name" value="EF_HAND_2"/>
    <property type="match status" value="1"/>
</dbReference>
<dbReference type="OrthoDB" id="289247at2759"/>
<dbReference type="PANTHER" id="PTHR19237:SF20">
    <property type="entry name" value="NUCLEOBINDIN 1"/>
    <property type="match status" value="1"/>
</dbReference>
<comment type="caution">
    <text evidence="5">The sequence shown here is derived from an EMBL/GenBank/DDBJ whole genome shotgun (WGS) entry which is preliminary data.</text>
</comment>
<dbReference type="SUPFAM" id="SSF47473">
    <property type="entry name" value="EF-hand"/>
    <property type="match status" value="1"/>
</dbReference>
<gene>
    <name evidence="5" type="ORF">EKO04_007346</name>
</gene>
<dbReference type="AlphaFoldDB" id="A0A8H7MIM2"/>
<organism evidence="5 6">
    <name type="scientific">Ascochyta lentis</name>
    <dbReference type="NCBI Taxonomy" id="205686"/>
    <lineage>
        <taxon>Eukaryota</taxon>
        <taxon>Fungi</taxon>
        <taxon>Dikarya</taxon>
        <taxon>Ascomycota</taxon>
        <taxon>Pezizomycotina</taxon>
        <taxon>Dothideomycetes</taxon>
        <taxon>Pleosporomycetidae</taxon>
        <taxon>Pleosporales</taxon>
        <taxon>Pleosporineae</taxon>
        <taxon>Didymellaceae</taxon>
        <taxon>Ascochyta</taxon>
    </lineage>
</organism>
<feature type="signal peptide" evidence="3">
    <location>
        <begin position="1"/>
        <end position="27"/>
    </location>
</feature>
<feature type="domain" description="EF-hand" evidence="4">
    <location>
        <begin position="95"/>
        <end position="130"/>
    </location>
</feature>
<dbReference type="InterPro" id="IPR011992">
    <property type="entry name" value="EF-hand-dom_pair"/>
</dbReference>
<dbReference type="EMBL" id="RZGK01000013">
    <property type="protein sequence ID" value="KAF9694717.1"/>
    <property type="molecule type" value="Genomic_DNA"/>
</dbReference>
<dbReference type="PROSITE" id="PS00018">
    <property type="entry name" value="EF_HAND_1"/>
    <property type="match status" value="1"/>
</dbReference>
<evidence type="ECO:0000256" key="1">
    <source>
        <dbReference type="ARBA" id="ARBA00022729"/>
    </source>
</evidence>
<name>A0A8H7MIM2_9PLEO</name>